<accession>A0A1U7LX53</accession>
<organism evidence="1 2">
    <name type="scientific">Peptoniphilus porci</name>
    <dbReference type="NCBI Taxonomy" id="2652280"/>
    <lineage>
        <taxon>Bacteria</taxon>
        <taxon>Bacillati</taxon>
        <taxon>Bacillota</taxon>
        <taxon>Tissierellia</taxon>
        <taxon>Tissierellales</taxon>
        <taxon>Peptoniphilaceae</taxon>
        <taxon>Peptoniphilus</taxon>
    </lineage>
</organism>
<keyword evidence="2" id="KW-1185">Reference proteome</keyword>
<reference evidence="1 2" key="1">
    <citation type="journal article" date="2016" name="Appl. Environ. Microbiol.">
        <title>Function and Phylogeny of Bacterial Butyryl Coenzyme A:Acetate Transferases and Their Diversity in the Proximal Colon of Swine.</title>
        <authorList>
            <person name="Trachsel J."/>
            <person name="Bayles D.O."/>
            <person name="Looft T."/>
            <person name="Levine U.Y."/>
            <person name="Allen H.K."/>
        </authorList>
    </citation>
    <scope>NUCLEOTIDE SEQUENCE [LARGE SCALE GENOMIC DNA]</scope>
    <source>
        <strain evidence="1 2">35-6-1</strain>
    </source>
</reference>
<name>A0A1U7LX53_9FIRM</name>
<comment type="caution">
    <text evidence="1">The sequence shown here is derived from an EMBL/GenBank/DDBJ whole genome shotgun (WGS) entry which is preliminary data.</text>
</comment>
<dbReference type="STRING" id="1465756.BIV18_09885"/>
<gene>
    <name evidence="1" type="ORF">BIV18_09885</name>
</gene>
<sequence length="91" mass="10764">MKKNIFKVSNNYLDWTEDDIDRAWKYLVDMFNELLDNEGRCSEEEAVILEAVCDYVSVNDPKLVYLYLRSPDTNALIEESIKMFNEFDLVI</sequence>
<protein>
    <submittedName>
        <fullName evidence="1">Uncharacterized protein</fullName>
    </submittedName>
</protein>
<dbReference type="AlphaFoldDB" id="A0A1U7LX53"/>
<evidence type="ECO:0000313" key="1">
    <source>
        <dbReference type="EMBL" id="OLR61654.1"/>
    </source>
</evidence>
<evidence type="ECO:0000313" key="2">
    <source>
        <dbReference type="Proteomes" id="UP000187166"/>
    </source>
</evidence>
<proteinExistence type="predicted"/>
<dbReference type="Proteomes" id="UP000187166">
    <property type="component" value="Unassembled WGS sequence"/>
</dbReference>
<dbReference type="EMBL" id="MJIH01000008">
    <property type="protein sequence ID" value="OLR61654.1"/>
    <property type="molecule type" value="Genomic_DNA"/>
</dbReference>